<dbReference type="VEuPathDB" id="FungiDB:FUN_010100"/>
<dbReference type="InterPro" id="IPR031248">
    <property type="entry name" value="RNF213"/>
</dbReference>
<dbReference type="GO" id="GO:0005737">
    <property type="term" value="C:cytoplasm"/>
    <property type="evidence" value="ECO:0007669"/>
    <property type="project" value="UniProtKB-SubCell"/>
</dbReference>
<evidence type="ECO:0000256" key="2">
    <source>
        <dbReference type="ARBA" id="ARBA00022490"/>
    </source>
</evidence>
<dbReference type="GO" id="GO:0008270">
    <property type="term" value="F:zinc ion binding"/>
    <property type="evidence" value="ECO:0007669"/>
    <property type="project" value="UniProtKB-KW"/>
</dbReference>
<feature type="domain" description="RZ-type" evidence="8">
    <location>
        <begin position="1475"/>
        <end position="1547"/>
    </location>
</feature>
<gene>
    <name evidence="9" type="ORF">RhiirA1_504331</name>
</gene>
<keyword evidence="4" id="KW-0863">Zinc-finger</keyword>
<keyword evidence="2" id="KW-0963">Cytoplasm</keyword>
<name>A0A2N0S1U9_9GLOM</name>
<dbReference type="PANTHER" id="PTHR22605:SF1">
    <property type="entry name" value="RZ-TYPE DOMAIN-CONTAINING PROTEIN"/>
    <property type="match status" value="1"/>
</dbReference>
<evidence type="ECO:0000256" key="5">
    <source>
        <dbReference type="ARBA" id="ARBA00022833"/>
    </source>
</evidence>
<evidence type="ECO:0000256" key="3">
    <source>
        <dbReference type="ARBA" id="ARBA00022723"/>
    </source>
</evidence>
<dbReference type="GO" id="GO:0002376">
    <property type="term" value="P:immune system process"/>
    <property type="evidence" value="ECO:0007669"/>
    <property type="project" value="UniProtKB-KW"/>
</dbReference>
<dbReference type="PROSITE" id="PS51981">
    <property type="entry name" value="ZF_RZ"/>
    <property type="match status" value="1"/>
</dbReference>
<dbReference type="PANTHER" id="PTHR22605">
    <property type="entry name" value="RZ-TYPE DOMAIN-CONTAINING PROTEIN"/>
    <property type="match status" value="1"/>
</dbReference>
<proteinExistence type="predicted"/>
<dbReference type="VEuPathDB" id="FungiDB:RhiirFUN_021412"/>
<evidence type="ECO:0000256" key="1">
    <source>
        <dbReference type="ARBA" id="ARBA00004496"/>
    </source>
</evidence>
<dbReference type="EMBL" id="LLXH01000274">
    <property type="protein sequence ID" value="PKC69524.1"/>
    <property type="molecule type" value="Genomic_DNA"/>
</dbReference>
<dbReference type="GO" id="GO:0004842">
    <property type="term" value="F:ubiquitin-protein transferase activity"/>
    <property type="evidence" value="ECO:0007669"/>
    <property type="project" value="InterPro"/>
</dbReference>
<comment type="caution">
    <text evidence="9">The sequence shown here is derived from an EMBL/GenBank/DDBJ whole genome shotgun (WGS) entry which is preliminary data.</text>
</comment>
<evidence type="ECO:0000256" key="6">
    <source>
        <dbReference type="ARBA" id="ARBA00022859"/>
    </source>
</evidence>
<dbReference type="VEuPathDB" id="FungiDB:RhiirA1_504331"/>
<dbReference type="Pfam" id="PF20173">
    <property type="entry name" value="ZnF_RZ-type"/>
    <property type="match status" value="1"/>
</dbReference>
<evidence type="ECO:0000259" key="8">
    <source>
        <dbReference type="PROSITE" id="PS51981"/>
    </source>
</evidence>
<evidence type="ECO:0000256" key="7">
    <source>
        <dbReference type="SAM" id="MobiDB-lite"/>
    </source>
</evidence>
<comment type="subcellular location">
    <subcellularLocation>
        <location evidence="1">Cytoplasm</location>
    </subcellularLocation>
</comment>
<feature type="region of interest" description="Disordered" evidence="7">
    <location>
        <begin position="2249"/>
        <end position="2270"/>
    </location>
</feature>
<evidence type="ECO:0000313" key="9">
    <source>
        <dbReference type="EMBL" id="PKC69524.1"/>
    </source>
</evidence>
<dbReference type="VEuPathDB" id="FungiDB:FUN_010099"/>
<accession>A0A2N0S1U9</accession>
<evidence type="ECO:0000313" key="10">
    <source>
        <dbReference type="Proteomes" id="UP000232688"/>
    </source>
</evidence>
<keyword evidence="6" id="KW-0391">Immunity</keyword>
<keyword evidence="5" id="KW-0862">Zinc</keyword>
<dbReference type="InterPro" id="IPR046439">
    <property type="entry name" value="ZF_RZ_dom"/>
</dbReference>
<protein>
    <recommendedName>
        <fullName evidence="8">RZ-type domain-containing protein</fullName>
    </recommendedName>
</protein>
<sequence length="2376" mass="274509">IYLIPHQGSSSSTSDGIIKVFDKANRFQETTSTQFPVISVVLLDEVGLAETSPYNPLKVLHSLLEPSYPATGPTVSVIGISNWRLDNSKSSRALLVQRPQFDLDDLVDTAERLLNKRVVRSQRGALRPLAKAYLNYEKHGQSLPNFHGLRDYYALVKRLSLCEMTPKNIQIALARNFGGTENHVKLCELYFGYVLKMFNNHKPWLYKQIPIEQLIASNLDDSDARHLMVIGKSDSIVNLLTYQLRTRDLDPVVILGSQFPDDRDDYYYSVLRRIMMCVETGRPLILTDLEIIYGSLYDLWNQNYIVVGSKDNIKYFTRVALGAYANPMLYVSPNFKCILVMDEKNMAAADPPLLNRFEKQKMSINDTLNNKQKLLVENLGDWTRKMSTLIGVTQLRNKFTQKNLFIGFDKDETLQSLIIHITKNNPETDNDEILEKCKECLIATASSDGVVRAEQSALERDEVDRWKQVYFRKQHHNSLYDYFANQEDALSDPNGHLVIINTFSNINTDVKSCLQELASCQVDKLSIFKTEAQLSNRVKHFWSESTDQMLILQCDLTTVNTGCIKLAKFIIEQFRNEYISKRDQMEREMPTKHACIILHIHRDQESTFTSFNFMCGWKQMTIETLSGSDVPTSGLLDGSLTRIVNSTYPFEKILQQELLWCLSCMKYPSNDKSINHIKILNEKILKYPIFIKCLKKRTFEWIEEKSTSDWQHKIASNKQNLYPYPSFSAALQAHVRILLRKPITQILCALERLSAIKTFFYVSDQTKSKNGNYEKLLKFWEQIYMDNKIVKIDDIPNPKPDGYNMLAGSLLDLEFPFSFYYMKQIDSFKRHYEEEISILQKDDDKIDDETNELCDYVIEDHLKDFKNNLFTSIPQLKNSPLEWDWASELYFNDFVTVIVSKDGETKNKKMLTIILRLLIGTDKVRQPIFLHSYWWRNANEVLALLQLAQMSPIIIKNIEIQGNSIVRGSIEKYLVKEVTKLMLQRICGNFEGSENAHLIDKWQHDVTKVLYLVNKITKAKNLPDLQLLRIVNDLVAAKTIPLDSIKEIVQLGLSLDEQEVLSEEFINTVFDKLDKLEQNEKNIIPKRSFIMRCLALIPIKSDTLLSFYKKLFSNEPFPLMGAIIERIFIKEDVENEGIFFTILTDFEEAVRQSARLNLINKCLGDLDTNMATLCCDTIEQTFFMNEKLENLAAFFGPALEILYKQGRPSLQKITSIALLKGFVRRFWDSFLQKNKNSPIVYNKVGEYNFNSNELINQINNTMTLSYPLIHSLKIYFLRDLCRRGFSIDDIRRFCEAQEIILPWFKTLDWGDAKENRLPFNPYCNLSEYNETEDSFITFYSIGNKAPFQTFVQKMKQNMTTTAKLSLMGLLFVRLHALRASREWQHSELQSAEFLNKELAGMNLSNSFKRIATNILSNNQPLLRIYNSRIDNTELILKSVIAHIIAYHASLEPNSSPLAMYLHNLQNCQNSFILTCFCDQQSADFNLMLNAIGSSFYSCNCGYIYSVGECGKPMETGKCSNCRRTIGGDDHVPVAGFNRTQIQHRAINFKAGYIGELVNQNMNVIVRSLRPVAYRILHLIVHALIGASEPPTALAFLRKNNQTATDSETYCMNHIRNDWQILKQLLNCSDDKLALMFHSLISLMMERPPTANQTSYPERMNWETSFRDNYVTPLTTNITATATNYRMKLNEALTKNKKNNIIECEINQTLVMDKQYRSENLPNLWRTIGIINFDSFRAYYMSDLTKINDYPFLSVFFRHSKQIELLKHLLPIVKFVQILNAKLGYQLTRQTAKDMNFRQFIEKESNGGENDEIFNSLNTAFNDFKLGWNTVMPFVNRYQCHELPNEKPVMSYDLPVIFGLVEPKDAAIFLCAILDYLVDLQNQFLQEVIVIPPGTCKSLKFLDEIMFDVGVATSKTEPVIPNGYCLQSLRLDHVRSGNIINFAWDDEILAYSQRNLAIARGEDIVYDLTKIEAELANILVFEKVYIETLPDSQLYLESYPYHMELFQGYMRILSDIKNLIAQEPIPIEKMNLLGVSKNYSLHYASKLNLDNASELLSSLEILLCFVKRTAVGDGEKSIKEFVLQWMKLSSLYEHRGFSKILDTDLQLKHLVSLYELVEEQVADVKIKYIHEKYQEKLSTDMEAAIMESLGFEQQTTTRKVIPAEAFALALKRFMLRFLTLENQKEKEPLYVYLQDSSLNFWPSTVPEELIDELFPENLLLANTYDAYMFTMNKIEQTMKKQANFARNIINNQTIKSPNNQKEPTASKSTQRRPELLISEMTSHKSQSDFMYTFEKRIYKNSIKIITHLNPSANIGNLDCAKETRADRVSVGVIGMTNLAEQQFFYFTFTNWSFIQTSPNCKAQEMILLNVKNHNNFY</sequence>
<evidence type="ECO:0000256" key="4">
    <source>
        <dbReference type="ARBA" id="ARBA00022771"/>
    </source>
</evidence>
<reference evidence="9 10" key="2">
    <citation type="submission" date="2017-10" db="EMBL/GenBank/DDBJ databases">
        <title>Genome analyses suggest a sexual origin of heterokaryosis in a supposedly ancient asexual fungus.</title>
        <authorList>
            <person name="Corradi N."/>
            <person name="Sedzielewska K."/>
            <person name="Noel J."/>
            <person name="Charron P."/>
            <person name="Farinelli L."/>
            <person name="Marton T."/>
            <person name="Kruger M."/>
            <person name="Pelin A."/>
            <person name="Brachmann A."/>
            <person name="Corradi N."/>
        </authorList>
    </citation>
    <scope>NUCLEOTIDE SEQUENCE [LARGE SCALE GENOMIC DNA]</scope>
    <source>
        <strain evidence="9 10">A1</strain>
    </source>
</reference>
<dbReference type="Proteomes" id="UP000232688">
    <property type="component" value="Unassembled WGS sequence"/>
</dbReference>
<reference evidence="9 10" key="1">
    <citation type="submission" date="2017-10" db="EMBL/GenBank/DDBJ databases">
        <title>Extensive intraspecific genome diversity in a model arbuscular mycorrhizal fungus.</title>
        <authorList>
            <person name="Chen E.C.H."/>
            <person name="Morin E."/>
            <person name="Baudet D."/>
            <person name="Noel J."/>
            <person name="Ndikumana S."/>
            <person name="Charron P."/>
            <person name="St-Onge C."/>
            <person name="Giorgi J."/>
            <person name="Grigoriev I.V."/>
            <person name="Roux C."/>
            <person name="Martin F.M."/>
            <person name="Corradi N."/>
        </authorList>
    </citation>
    <scope>NUCLEOTIDE SEQUENCE [LARGE SCALE GENOMIC DNA]</scope>
    <source>
        <strain evidence="9 10">A1</strain>
    </source>
</reference>
<keyword evidence="3" id="KW-0479">Metal-binding</keyword>
<dbReference type="GO" id="GO:0016887">
    <property type="term" value="F:ATP hydrolysis activity"/>
    <property type="evidence" value="ECO:0007669"/>
    <property type="project" value="InterPro"/>
</dbReference>
<organism evidence="9 10">
    <name type="scientific">Rhizophagus irregularis</name>
    <dbReference type="NCBI Taxonomy" id="588596"/>
    <lineage>
        <taxon>Eukaryota</taxon>
        <taxon>Fungi</taxon>
        <taxon>Fungi incertae sedis</taxon>
        <taxon>Mucoromycota</taxon>
        <taxon>Glomeromycotina</taxon>
        <taxon>Glomeromycetes</taxon>
        <taxon>Glomerales</taxon>
        <taxon>Glomeraceae</taxon>
        <taxon>Rhizophagus</taxon>
    </lineage>
</organism>
<feature type="compositionally biased region" description="Polar residues" evidence="7">
    <location>
        <begin position="2249"/>
        <end position="2267"/>
    </location>
</feature>
<feature type="non-terminal residue" evidence="9">
    <location>
        <position position="1"/>
    </location>
</feature>